<feature type="binding site" evidence="6">
    <location>
        <position position="65"/>
    </location>
    <ligand>
        <name>a divalent metal cation</name>
        <dbReference type="ChEBI" id="CHEBI:60240"/>
        <label>1</label>
    </ligand>
</feature>
<dbReference type="PANTHER" id="PTHR13799:SF14">
    <property type="entry name" value="GTP CYCLOHYDROLASE 1 TYPE 2 HOMOLOG"/>
    <property type="match status" value="1"/>
</dbReference>
<gene>
    <name evidence="7" type="ORF">P7H00_06095</name>
</gene>
<dbReference type="GO" id="GO:0046872">
    <property type="term" value="F:metal ion binding"/>
    <property type="evidence" value="ECO:0007669"/>
    <property type="project" value="UniProtKB-UniRule"/>
</dbReference>
<evidence type="ECO:0000256" key="3">
    <source>
        <dbReference type="ARBA" id="ARBA00022112"/>
    </source>
</evidence>
<dbReference type="InterPro" id="IPR036069">
    <property type="entry name" value="DUF34/NIF3_sf"/>
</dbReference>
<evidence type="ECO:0000256" key="5">
    <source>
        <dbReference type="PIRNR" id="PIRNR037489"/>
    </source>
</evidence>
<dbReference type="Gene3D" id="3.30.70.120">
    <property type="match status" value="1"/>
</dbReference>
<dbReference type="FunFam" id="3.40.1390.30:FF:000001">
    <property type="entry name" value="GTP cyclohydrolase 1 type 2"/>
    <property type="match status" value="1"/>
</dbReference>
<organism evidence="7 8">
    <name type="scientific">Enterococcus pseudoavium</name>
    <dbReference type="NCBI Taxonomy" id="44007"/>
    <lineage>
        <taxon>Bacteria</taxon>
        <taxon>Bacillati</taxon>
        <taxon>Bacillota</taxon>
        <taxon>Bacilli</taxon>
        <taxon>Lactobacillales</taxon>
        <taxon>Enterococcaceae</taxon>
        <taxon>Enterococcus</taxon>
    </lineage>
</organism>
<comment type="caution">
    <text evidence="7">The sequence shown here is derived from an EMBL/GenBank/DDBJ whole genome shotgun (WGS) entry which is preliminary data.</text>
</comment>
<feature type="binding site" evidence="6">
    <location>
        <position position="334"/>
    </location>
    <ligand>
        <name>a divalent metal cation</name>
        <dbReference type="ChEBI" id="CHEBI:60240"/>
        <label>1</label>
    </ligand>
</feature>
<accession>A0AAE4I186</accession>
<dbReference type="AlphaFoldDB" id="A0AAE4I186"/>
<evidence type="ECO:0000256" key="2">
    <source>
        <dbReference type="ARBA" id="ARBA00011643"/>
    </source>
</evidence>
<dbReference type="SUPFAM" id="SSF102705">
    <property type="entry name" value="NIF3 (NGG1p interacting factor 3)-like"/>
    <property type="match status" value="1"/>
</dbReference>
<evidence type="ECO:0000256" key="4">
    <source>
        <dbReference type="ARBA" id="ARBA00022723"/>
    </source>
</evidence>
<dbReference type="NCBIfam" id="TIGR00486">
    <property type="entry name" value="YbgI_SA1388"/>
    <property type="match status" value="1"/>
</dbReference>
<feature type="binding site" evidence="6">
    <location>
        <position position="103"/>
    </location>
    <ligand>
        <name>a divalent metal cation</name>
        <dbReference type="ChEBI" id="CHEBI:60240"/>
        <label>1</label>
    </ligand>
</feature>
<dbReference type="Gene3D" id="3.40.1390.30">
    <property type="entry name" value="NIF3 (NGG1p interacting factor 3)-like"/>
    <property type="match status" value="1"/>
</dbReference>
<keyword evidence="4 5" id="KW-0479">Metal-binding</keyword>
<dbReference type="InterPro" id="IPR017221">
    <property type="entry name" value="DUF34/NIF3_bac"/>
</dbReference>
<name>A0AAE4I186_9ENTE</name>
<comment type="similarity">
    <text evidence="1 5">Belongs to the GTP cyclohydrolase I type 2/NIF3 family.</text>
</comment>
<evidence type="ECO:0000256" key="1">
    <source>
        <dbReference type="ARBA" id="ARBA00006964"/>
    </source>
</evidence>
<evidence type="ECO:0000313" key="7">
    <source>
        <dbReference type="EMBL" id="MDT2736708.1"/>
    </source>
</evidence>
<dbReference type="Proteomes" id="UP001180842">
    <property type="component" value="Unassembled WGS sequence"/>
</dbReference>
<reference evidence="7" key="1">
    <citation type="submission" date="2023-03" db="EMBL/GenBank/DDBJ databases">
        <authorList>
            <person name="Shen W."/>
            <person name="Cai J."/>
        </authorList>
    </citation>
    <scope>NUCLEOTIDE SEQUENCE</scope>
    <source>
        <strain evidence="7">P69-2</strain>
    </source>
</reference>
<dbReference type="GO" id="GO:0005737">
    <property type="term" value="C:cytoplasm"/>
    <property type="evidence" value="ECO:0007669"/>
    <property type="project" value="TreeGrafter"/>
</dbReference>
<comment type="subunit">
    <text evidence="2">Homohexamer.</text>
</comment>
<sequence length="371" mass="41403">MQGNDFIQRFKEYCPEWLAEEGDPVGLHIGTLNKEVKRIMMSLDVRPAVVAEAIAKKIDLLIVKHPPIFRPIARLTTDDVQTKMYADLIKHDIVVYAAHTNMDIIPNGLNDWFCEALGVLDTEYLIHTHTVKMKKMAVYVPQNAAKKMREALAQAGAGEQGHYQATSFTVNGTGRFTPTAQANPTIGSANTPEQVQESKIEVIFPETKQADVVAAMFASHPYEEPAYDIYQLDNLAENYGIGRVGNLKTAMPTEAFIAKVKEVFALEGLRVVYPQVAKAQIKRVAICGGSGEKFYRNALAADADVYITGDVYYHTAHDMQETGMLVIDPGHYIESLCKEKMVALFNQWKNEEGWNVDFFVSEASTNPFSFK</sequence>
<dbReference type="InterPro" id="IPR015867">
    <property type="entry name" value="N-reg_PII/ATP_PRibTrfase_C"/>
</dbReference>
<dbReference type="InterPro" id="IPR002678">
    <property type="entry name" value="DUF34/NIF3"/>
</dbReference>
<feature type="binding site" evidence="6">
    <location>
        <position position="331"/>
    </location>
    <ligand>
        <name>a divalent metal cation</name>
        <dbReference type="ChEBI" id="CHEBI:60240"/>
        <label>1</label>
    </ligand>
</feature>
<proteinExistence type="inferred from homology"/>
<evidence type="ECO:0000313" key="8">
    <source>
        <dbReference type="Proteomes" id="UP001180842"/>
    </source>
</evidence>
<dbReference type="PANTHER" id="PTHR13799">
    <property type="entry name" value="NGG1 INTERACTING FACTOR 3"/>
    <property type="match status" value="1"/>
</dbReference>
<evidence type="ECO:0000256" key="6">
    <source>
        <dbReference type="PIRSR" id="PIRSR602678-1"/>
    </source>
</evidence>
<dbReference type="PIRSF" id="PIRSF037489">
    <property type="entry name" value="UCP037489_NIF3_YqfO"/>
    <property type="match status" value="1"/>
</dbReference>
<dbReference type="Pfam" id="PF01784">
    <property type="entry name" value="DUF34_NIF3"/>
    <property type="match status" value="1"/>
</dbReference>
<protein>
    <recommendedName>
        <fullName evidence="3 5">GTP cyclohydrolase 1 type 2 homolog</fullName>
    </recommendedName>
</protein>
<dbReference type="EMBL" id="JARQAI010000006">
    <property type="protein sequence ID" value="MDT2736708.1"/>
    <property type="molecule type" value="Genomic_DNA"/>
</dbReference>